<feature type="transmembrane region" description="Helical" evidence="1">
    <location>
        <begin position="348"/>
        <end position="372"/>
    </location>
</feature>
<feature type="transmembrane region" description="Helical" evidence="1">
    <location>
        <begin position="156"/>
        <end position="176"/>
    </location>
</feature>
<feature type="transmembrane region" description="Helical" evidence="1">
    <location>
        <begin position="301"/>
        <end position="322"/>
    </location>
</feature>
<keyword evidence="1" id="KW-0812">Transmembrane</keyword>
<comment type="caution">
    <text evidence="2">The sequence shown here is derived from an EMBL/GenBank/DDBJ whole genome shotgun (WGS) entry which is preliminary data.</text>
</comment>
<feature type="transmembrane region" description="Helical" evidence="1">
    <location>
        <begin position="183"/>
        <end position="200"/>
    </location>
</feature>
<evidence type="ECO:0008006" key="4">
    <source>
        <dbReference type="Google" id="ProtNLM"/>
    </source>
</evidence>
<feature type="transmembrane region" description="Helical" evidence="1">
    <location>
        <begin position="508"/>
        <end position="529"/>
    </location>
</feature>
<sequence length="537" mass="54590">MTALRLLVWHRLRRDRVQIPAWIGSFAALIVLAVVGLQDSFGSVAERTALISLAAANPAILFLRGAPQGTDVDAVLVFTLFSFLGILVGLMNTFLAVRHSRAEEDSGRAALIAATPAARWTPALSTLVYGLGVNLVLFVAVSGCFAVAGLDAAGSVVAGLALAATGVTFLAVGLVASELMPSARAANSVGVGVVLISYLLRGLGDAFGTVSDDGVRVDSAWPAWLSPIGWANRTRPFTENALAPLLVSLAVAAVLLGVAALLLARRDAGASVVAVGIGRPAARRSLAGPVGLAWRLQWPSIVAWAAGGAVFGIFGGALAPALDDGTLGGSVISDELTRLTGGADLAEAFTTVIFSLVGILAAAGGIQAIIRLRQEEAGETGALMLATPLSRLGWLGSYLIVGAVAVLAVVTAGALASVVAAFVVGVRENSAHAVLAAAVQVPAALLFLGAAALAWALVPRFTAGIAWGGLGLAMFLGIFGPLVGLPDWAVDLSPFRHSPEPQGTDTDWSAGIVMVMLALVTGAAASVFFRRRDLAGG</sequence>
<keyword evidence="1" id="KW-1133">Transmembrane helix</keyword>
<dbReference type="AlphaFoldDB" id="A0A3L6ZUG7"/>
<feature type="transmembrane region" description="Helical" evidence="1">
    <location>
        <begin position="127"/>
        <end position="150"/>
    </location>
</feature>
<name>A0A3L6ZUG7_9MICO</name>
<proteinExistence type="predicted"/>
<evidence type="ECO:0000313" key="3">
    <source>
        <dbReference type="Proteomes" id="UP000270299"/>
    </source>
</evidence>
<accession>A0A3L6ZUG7</accession>
<dbReference type="EMBL" id="RCUV01000008">
    <property type="protein sequence ID" value="RLP71459.1"/>
    <property type="molecule type" value="Genomic_DNA"/>
</dbReference>
<keyword evidence="3" id="KW-1185">Reference proteome</keyword>
<dbReference type="Proteomes" id="UP000270299">
    <property type="component" value="Unassembled WGS sequence"/>
</dbReference>
<dbReference type="OrthoDB" id="2014935at2"/>
<protein>
    <recommendedName>
        <fullName evidence="4">Polyketide antibiotic transporter</fullName>
    </recommendedName>
</protein>
<evidence type="ECO:0000313" key="2">
    <source>
        <dbReference type="EMBL" id="RLP71459.1"/>
    </source>
</evidence>
<feature type="transmembrane region" description="Helical" evidence="1">
    <location>
        <begin position="19"/>
        <end position="37"/>
    </location>
</feature>
<organism evidence="2 3">
    <name type="scientific">Mycetocola manganoxydans</name>
    <dbReference type="NCBI Taxonomy" id="699879"/>
    <lineage>
        <taxon>Bacteria</taxon>
        <taxon>Bacillati</taxon>
        <taxon>Actinomycetota</taxon>
        <taxon>Actinomycetes</taxon>
        <taxon>Micrococcales</taxon>
        <taxon>Microbacteriaceae</taxon>
        <taxon>Mycetocola</taxon>
    </lineage>
</organism>
<feature type="transmembrane region" description="Helical" evidence="1">
    <location>
        <begin position="465"/>
        <end position="488"/>
    </location>
</feature>
<feature type="transmembrane region" description="Helical" evidence="1">
    <location>
        <begin position="392"/>
        <end position="425"/>
    </location>
</feature>
<feature type="transmembrane region" description="Helical" evidence="1">
    <location>
        <begin position="75"/>
        <end position="97"/>
    </location>
</feature>
<feature type="transmembrane region" description="Helical" evidence="1">
    <location>
        <begin position="241"/>
        <end position="264"/>
    </location>
</feature>
<reference evidence="2 3" key="1">
    <citation type="submission" date="2018-10" db="EMBL/GenBank/DDBJ databases">
        <authorList>
            <person name="Li J."/>
        </authorList>
    </citation>
    <scope>NUCLEOTIDE SEQUENCE [LARGE SCALE GENOMIC DNA]</scope>
    <source>
        <strain evidence="2 3">CCTCC AB209002</strain>
    </source>
</reference>
<dbReference type="RefSeq" id="WP_121672975.1">
    <property type="nucleotide sequence ID" value="NZ_BMXM01000004.1"/>
</dbReference>
<gene>
    <name evidence="2" type="ORF">D9V29_08965</name>
</gene>
<feature type="transmembrane region" description="Helical" evidence="1">
    <location>
        <begin position="431"/>
        <end position="458"/>
    </location>
</feature>
<keyword evidence="1" id="KW-0472">Membrane</keyword>
<evidence type="ECO:0000256" key="1">
    <source>
        <dbReference type="SAM" id="Phobius"/>
    </source>
</evidence>